<reference evidence="3 4" key="1">
    <citation type="submission" date="2018-08" db="EMBL/GenBank/DDBJ databases">
        <title>Complete genome sequencing of Blastochloris tepida GI.</title>
        <authorList>
            <person name="Tsukatani Y."/>
            <person name="Mori H."/>
        </authorList>
    </citation>
    <scope>NUCLEOTIDE SEQUENCE [LARGE SCALE GENOMIC DNA]</scope>
    <source>
        <strain evidence="3 4">GI</strain>
    </source>
</reference>
<dbReference type="AlphaFoldDB" id="A0A348FVZ9"/>
<evidence type="ECO:0000313" key="3">
    <source>
        <dbReference type="EMBL" id="BBF91482.1"/>
    </source>
</evidence>
<dbReference type="GO" id="GO:0046872">
    <property type="term" value="F:metal ion binding"/>
    <property type="evidence" value="ECO:0007669"/>
    <property type="project" value="InterPro"/>
</dbReference>
<dbReference type="InterPro" id="IPR050361">
    <property type="entry name" value="MPP/UQCRC_Complex"/>
</dbReference>
<keyword evidence="4" id="KW-1185">Reference proteome</keyword>
<protein>
    <submittedName>
        <fullName evidence="3">Peptidase M16</fullName>
    </submittedName>
</protein>
<dbReference type="InterPro" id="IPR011249">
    <property type="entry name" value="Metalloenz_LuxS/M16"/>
</dbReference>
<dbReference type="InterPro" id="IPR011765">
    <property type="entry name" value="Pept_M16_N"/>
</dbReference>
<dbReference type="KEGG" id="blag:BLTE_01670"/>
<evidence type="ECO:0000313" key="4">
    <source>
        <dbReference type="Proteomes" id="UP000266934"/>
    </source>
</evidence>
<evidence type="ECO:0000259" key="1">
    <source>
        <dbReference type="Pfam" id="PF00675"/>
    </source>
</evidence>
<dbReference type="Gene3D" id="3.30.830.10">
    <property type="entry name" value="Metalloenzyme, LuxS/M16 peptidase-like"/>
    <property type="match status" value="2"/>
</dbReference>
<dbReference type="EMBL" id="AP018907">
    <property type="protein sequence ID" value="BBF91482.1"/>
    <property type="molecule type" value="Genomic_DNA"/>
</dbReference>
<evidence type="ECO:0000259" key="2">
    <source>
        <dbReference type="Pfam" id="PF05193"/>
    </source>
</evidence>
<accession>A0A348FVZ9</accession>
<dbReference type="Proteomes" id="UP000266934">
    <property type="component" value="Chromosome"/>
</dbReference>
<dbReference type="InterPro" id="IPR007863">
    <property type="entry name" value="Peptidase_M16_C"/>
</dbReference>
<dbReference type="Pfam" id="PF05193">
    <property type="entry name" value="Peptidase_M16_C"/>
    <property type="match status" value="1"/>
</dbReference>
<feature type="domain" description="Peptidase M16 N-terminal" evidence="1">
    <location>
        <begin position="46"/>
        <end position="179"/>
    </location>
</feature>
<name>A0A348FVZ9_9HYPH</name>
<dbReference type="Pfam" id="PF00675">
    <property type="entry name" value="Peptidase_M16"/>
    <property type="match status" value="1"/>
</dbReference>
<organism evidence="3 4">
    <name type="scientific">Blastochloris tepida</name>
    <dbReference type="NCBI Taxonomy" id="2233851"/>
    <lineage>
        <taxon>Bacteria</taxon>
        <taxon>Pseudomonadati</taxon>
        <taxon>Pseudomonadota</taxon>
        <taxon>Alphaproteobacteria</taxon>
        <taxon>Hyphomicrobiales</taxon>
        <taxon>Blastochloridaceae</taxon>
        <taxon>Blastochloris</taxon>
    </lineage>
</organism>
<gene>
    <name evidence="3" type="ORF">BLTE_01670</name>
</gene>
<dbReference type="PANTHER" id="PTHR11851">
    <property type="entry name" value="METALLOPROTEASE"/>
    <property type="match status" value="1"/>
</dbReference>
<dbReference type="PANTHER" id="PTHR11851:SF224">
    <property type="entry name" value="PROCESSING PROTEASE"/>
    <property type="match status" value="1"/>
</dbReference>
<dbReference type="SUPFAM" id="SSF63411">
    <property type="entry name" value="LuxS/MPP-like metallohydrolase"/>
    <property type="match status" value="2"/>
</dbReference>
<proteinExistence type="predicted"/>
<feature type="domain" description="Peptidase M16 C-terminal" evidence="2">
    <location>
        <begin position="187"/>
        <end position="361"/>
    </location>
</feature>
<sequence length="451" mass="47428">MPLTATTLALVSEADAETATRIERVASPGGIEAWLVREPAVPLIALEFAVTGGSTQDAPGKAGTANLVSGLLDEGAGDLDSAAFQDRLEAKAIELRFSAGRDHLSGSLKTLAENRDEAFGLLALALNTPRFDAEPVERVRQQVLAGIRRKSTNPNSLASEAWWAAAFPGHVYGRPVEGTAETVAAIGPEDLRAFVGRVLTRDTLKIAVVGDIDAATLAPLLDKVFGPLPAKGQRLAVAEAAPQGLGQRLVIDVDVPQTVLTFGWPGLKRSDPDFVPAYVLNHILGGGTFSSRFYREVREKRGLAYSVYSYLMPLDHAGLMIGGVSTRNDRAAESLSVIEAEIARLAKEGPSADELDKAKKYLIGAYALRFDTSGKIAGQLLQIQLDDLGIDYIHRRNGLVAAVTIEDVRRVAARLLNDKLLVTAAGRPVGIGGAAGGGQSGTGQGGTGQGG</sequence>